<dbReference type="Proteomes" id="UP000037460">
    <property type="component" value="Unassembled WGS sequence"/>
</dbReference>
<reference evidence="3" key="1">
    <citation type="journal article" date="2015" name="PLoS Genet.">
        <title>Genome Sequence and Transcriptome Analyses of Chrysochromulina tobin: Metabolic Tools for Enhanced Algal Fitness in the Prominent Order Prymnesiales (Haptophyceae).</title>
        <authorList>
            <person name="Hovde B.T."/>
            <person name="Deodato C.R."/>
            <person name="Hunsperger H.M."/>
            <person name="Ryken S.A."/>
            <person name="Yost W."/>
            <person name="Jha R.K."/>
            <person name="Patterson J."/>
            <person name="Monnat R.J. Jr."/>
            <person name="Barlow S.B."/>
            <person name="Starkenburg S.R."/>
            <person name="Cattolico R.A."/>
        </authorList>
    </citation>
    <scope>NUCLEOTIDE SEQUENCE</scope>
    <source>
        <strain evidence="3">CCMP291</strain>
    </source>
</reference>
<evidence type="ECO:0000313" key="3">
    <source>
        <dbReference type="Proteomes" id="UP000037460"/>
    </source>
</evidence>
<protein>
    <submittedName>
        <fullName evidence="2">Uncharacterized protein</fullName>
    </submittedName>
</protein>
<name>A0A0M0JB21_9EUKA</name>
<evidence type="ECO:0000256" key="1">
    <source>
        <dbReference type="SAM" id="MobiDB-lite"/>
    </source>
</evidence>
<feature type="region of interest" description="Disordered" evidence="1">
    <location>
        <begin position="44"/>
        <end position="76"/>
    </location>
</feature>
<feature type="region of interest" description="Disordered" evidence="1">
    <location>
        <begin position="1"/>
        <end position="22"/>
    </location>
</feature>
<organism evidence="2 3">
    <name type="scientific">Chrysochromulina tobinii</name>
    <dbReference type="NCBI Taxonomy" id="1460289"/>
    <lineage>
        <taxon>Eukaryota</taxon>
        <taxon>Haptista</taxon>
        <taxon>Haptophyta</taxon>
        <taxon>Prymnesiophyceae</taxon>
        <taxon>Prymnesiales</taxon>
        <taxon>Chrysochromulinaceae</taxon>
        <taxon>Chrysochromulina</taxon>
    </lineage>
</organism>
<feature type="compositionally biased region" description="Acidic residues" evidence="1">
    <location>
        <begin position="51"/>
        <end position="63"/>
    </location>
</feature>
<gene>
    <name evidence="2" type="ORF">Ctob_005202</name>
</gene>
<dbReference type="EMBL" id="JWZX01003195">
    <property type="protein sequence ID" value="KOO23413.1"/>
    <property type="molecule type" value="Genomic_DNA"/>
</dbReference>
<comment type="caution">
    <text evidence="2">The sequence shown here is derived from an EMBL/GenBank/DDBJ whole genome shotgun (WGS) entry which is preliminary data.</text>
</comment>
<feature type="region of interest" description="Disordered" evidence="1">
    <location>
        <begin position="127"/>
        <end position="169"/>
    </location>
</feature>
<feature type="compositionally biased region" description="Acidic residues" evidence="1">
    <location>
        <begin position="127"/>
        <end position="137"/>
    </location>
</feature>
<accession>A0A0M0JB21</accession>
<keyword evidence="3" id="KW-1185">Reference proteome</keyword>
<proteinExistence type="predicted"/>
<evidence type="ECO:0000313" key="2">
    <source>
        <dbReference type="EMBL" id="KOO23413.1"/>
    </source>
</evidence>
<sequence>MHADVPSALPNTPAPPTDLSEDPADAALALMSFFCAPRVEAPTATFGTPEESIDMDDAVDSDSETNPRLARVRSTDTTDTCNVMEGVSAIAMPAQLAMLAAKGLSSNGPKDRRQMKREHAHKLAMIQDEDEDEDDQEQQQQPEHKEVRRHWSGVARGPAPVPAGVSASEAEAERRLRMNHLRRCNEDMRILMLGWSSIEVREPGKMPHFVYEHPTLGRARSKKEIFRLHKGEKLDFSSEVAVVVSERVRQLRQEASPRAVWRASPLVAELLRPVGVEPHAPHAPVAAMALAAPSRHAAPLLAAELNEVEAAAATEAETGTGPMPGEASTQVDLSAPSATWLAPPVRPVQTLPPPPLPLSQRAHNSTLSFSRLPPVLEHGLVVGLKRAREGGIEGEADDGNLETSPQTCGKKILAASRWN</sequence>
<dbReference type="AlphaFoldDB" id="A0A0M0JB21"/>